<evidence type="ECO:0000313" key="3">
    <source>
        <dbReference type="EMBL" id="QEK39071.1"/>
    </source>
</evidence>
<proteinExistence type="predicted"/>
<keyword evidence="4" id="KW-1185">Reference proteome</keyword>
<dbReference type="SUPFAM" id="SSF51984">
    <property type="entry name" value="MurCD N-terminal domain"/>
    <property type="match status" value="1"/>
</dbReference>
<dbReference type="SUPFAM" id="SSF53244">
    <property type="entry name" value="MurD-like peptide ligases, peptide-binding domain"/>
    <property type="match status" value="1"/>
</dbReference>
<dbReference type="Gene3D" id="3.40.50.720">
    <property type="entry name" value="NAD(P)-binding Rossmann-like Domain"/>
    <property type="match status" value="1"/>
</dbReference>
<dbReference type="InterPro" id="IPR050061">
    <property type="entry name" value="MurCDEF_pg_biosynth"/>
</dbReference>
<name>A0A5C0UHB7_9PROT</name>
<sequence length="545" mass="62075">MGAGGKGISAIKEWATKIGYEFTGSDDSSSGLHQNNELSTNQLNESKSYNKHFNNKKFESMKEEKNKSNWINIPENSTDFEADCIVTTGVIKKTHPQYIHAISKKIPIFHRADFLKQIIPENAISICVSGSHGKTTTSGMITWLLKTAKENPSYALGDKILEVGKLSELNKSKFAVIESDESDGSMQKLSGNWNILTNIDGEHMDYYETQENLNKAFNKFAVNNVISHISCFDKIFSEEKEADKFSHKEKSNAQLNNQLNNMHKINRTLHSYGIDSKEPILKSIKSNIYAENISINKDSMIFDVKGFFTEKSSGDRVYFNIENIMMNNIGKHNIENALSVILLAKNLINEGTYINDSTILKSMKTFPGMSNRMEGYSDSKNTYIMDYAHHPVEIKALLNCIKNREYKNVKIILEIHKYSRLFNNLDSFVKCLEGFENIIVAPIHSAGEIKDKQLDIKFFNMLNNFMKEQFDGSYNLTKVDKYNELEIYLDQTLKAEKDNKKENIRNLHKSGSKTEPNTFIFIGAGEICKFYRKIVDQLKSSSVIS</sequence>
<dbReference type="GO" id="GO:0005524">
    <property type="term" value="F:ATP binding"/>
    <property type="evidence" value="ECO:0007669"/>
    <property type="project" value="InterPro"/>
</dbReference>
<dbReference type="Gene3D" id="3.40.1190.10">
    <property type="entry name" value="Mur-like, catalytic domain"/>
    <property type="match status" value="1"/>
</dbReference>
<dbReference type="Pfam" id="PF08245">
    <property type="entry name" value="Mur_ligase_M"/>
    <property type="match status" value="1"/>
</dbReference>
<evidence type="ECO:0000259" key="2">
    <source>
        <dbReference type="Pfam" id="PF08245"/>
    </source>
</evidence>
<dbReference type="Gene3D" id="3.90.190.20">
    <property type="entry name" value="Mur ligase, C-terminal domain"/>
    <property type="match status" value="1"/>
</dbReference>
<dbReference type="RefSeq" id="WP_148972194.1">
    <property type="nucleotide sequence ID" value="NZ_CP043314.1"/>
</dbReference>
<evidence type="ECO:0000313" key="4">
    <source>
        <dbReference type="Proteomes" id="UP000324924"/>
    </source>
</evidence>
<dbReference type="GO" id="GO:0016881">
    <property type="term" value="F:acid-amino acid ligase activity"/>
    <property type="evidence" value="ECO:0007669"/>
    <property type="project" value="InterPro"/>
</dbReference>
<gene>
    <name evidence="3" type="ORF">FZC36_01305</name>
</gene>
<dbReference type="InterPro" id="IPR013221">
    <property type="entry name" value="Mur_ligase_cen"/>
</dbReference>
<evidence type="ECO:0000256" key="1">
    <source>
        <dbReference type="SAM" id="MobiDB-lite"/>
    </source>
</evidence>
<dbReference type="SUPFAM" id="SSF53623">
    <property type="entry name" value="MurD-like peptide ligases, catalytic domain"/>
    <property type="match status" value="1"/>
</dbReference>
<dbReference type="PANTHER" id="PTHR43445:SF3">
    <property type="entry name" value="UDP-N-ACETYLMURAMATE--L-ALANINE LIGASE"/>
    <property type="match status" value="1"/>
</dbReference>
<feature type="domain" description="Mur ligase central" evidence="2">
    <location>
        <begin position="128"/>
        <end position="343"/>
    </location>
</feature>
<dbReference type="Proteomes" id="UP000324924">
    <property type="component" value="Chromosome"/>
</dbReference>
<accession>A0A5C0UHB7</accession>
<dbReference type="InterPro" id="IPR036565">
    <property type="entry name" value="Mur-like_cat_sf"/>
</dbReference>
<dbReference type="KEGG" id="nabu:FZC36_01305"/>
<dbReference type="OrthoDB" id="9804126at2"/>
<organism evidence="3 4">
    <name type="scientific">Candidatus Nesciobacter abundans</name>
    <dbReference type="NCBI Taxonomy" id="2601668"/>
    <lineage>
        <taxon>Bacteria</taxon>
        <taxon>Pseudomonadati</taxon>
        <taxon>Pseudomonadota</taxon>
        <taxon>Alphaproteobacteria</taxon>
        <taxon>Holosporales</taxon>
        <taxon>Holosporaceae</taxon>
        <taxon>Candidatus Nesciobacter</taxon>
    </lineage>
</organism>
<dbReference type="InterPro" id="IPR036615">
    <property type="entry name" value="Mur_ligase_C_dom_sf"/>
</dbReference>
<reference evidence="3 4" key="1">
    <citation type="submission" date="2019-08" db="EMBL/GenBank/DDBJ databases">
        <title>Highly reduced genomes of protist endosymbionts show evolutionary convergence.</title>
        <authorList>
            <person name="George E."/>
            <person name="Husnik F."/>
            <person name="Tashyreva D."/>
            <person name="Prokopchuk G."/>
            <person name="Horak A."/>
            <person name="Kwong W.K."/>
            <person name="Lukes J."/>
            <person name="Keeling P.J."/>
        </authorList>
    </citation>
    <scope>NUCLEOTIDE SEQUENCE [LARGE SCALE GENOMIC DNA]</scope>
    <source>
        <strain evidence="3">1604HC</strain>
    </source>
</reference>
<dbReference type="EMBL" id="CP043314">
    <property type="protein sequence ID" value="QEK39071.1"/>
    <property type="molecule type" value="Genomic_DNA"/>
</dbReference>
<dbReference type="AlphaFoldDB" id="A0A5C0UHB7"/>
<protein>
    <recommendedName>
        <fullName evidence="2">Mur ligase central domain-containing protein</fullName>
    </recommendedName>
</protein>
<dbReference type="PANTHER" id="PTHR43445">
    <property type="entry name" value="UDP-N-ACETYLMURAMATE--L-ALANINE LIGASE-RELATED"/>
    <property type="match status" value="1"/>
</dbReference>
<feature type="region of interest" description="Disordered" evidence="1">
    <location>
        <begin position="25"/>
        <end position="46"/>
    </location>
</feature>